<dbReference type="EMBL" id="NIGF01000007">
    <property type="protein sequence ID" value="PQV64070.1"/>
    <property type="molecule type" value="Genomic_DNA"/>
</dbReference>
<keyword evidence="3" id="KW-0547">Nucleotide-binding</keyword>
<dbReference type="AlphaFoldDB" id="A0A2S8STE6"/>
<dbReference type="InterPro" id="IPR049730">
    <property type="entry name" value="SNF2/RAD54-like_C"/>
</dbReference>
<proteinExistence type="predicted"/>
<dbReference type="InterPro" id="IPR001650">
    <property type="entry name" value="Helicase_C-like"/>
</dbReference>
<keyword evidence="3" id="KW-0347">Helicase</keyword>
<dbReference type="GO" id="GO:0004386">
    <property type="term" value="F:helicase activity"/>
    <property type="evidence" value="ECO:0007669"/>
    <property type="project" value="UniProtKB-KW"/>
</dbReference>
<dbReference type="PANTHER" id="PTHR45766">
    <property type="entry name" value="DNA ANNEALING HELICASE AND ENDONUCLEASE ZRANB3 FAMILY MEMBER"/>
    <property type="match status" value="1"/>
</dbReference>
<keyword evidence="4" id="KW-1185">Reference proteome</keyword>
<organism evidence="3 4">
    <name type="scientific">Abditibacterium utsteinense</name>
    <dbReference type="NCBI Taxonomy" id="1960156"/>
    <lineage>
        <taxon>Bacteria</taxon>
        <taxon>Pseudomonadati</taxon>
        <taxon>Abditibacteriota</taxon>
        <taxon>Abditibacteriia</taxon>
        <taxon>Abditibacteriales</taxon>
        <taxon>Abditibacteriaceae</taxon>
        <taxon>Abditibacterium</taxon>
    </lineage>
</organism>
<dbReference type="GO" id="GO:0006281">
    <property type="term" value="P:DNA repair"/>
    <property type="evidence" value="ECO:0007669"/>
    <property type="project" value="TreeGrafter"/>
</dbReference>
<dbReference type="PROSITE" id="PS51194">
    <property type="entry name" value="HELICASE_CTER"/>
    <property type="match status" value="1"/>
</dbReference>
<evidence type="ECO:0000259" key="2">
    <source>
        <dbReference type="PROSITE" id="PS51194"/>
    </source>
</evidence>
<feature type="domain" description="Helicase C-terminal" evidence="2">
    <location>
        <begin position="1"/>
        <end position="120"/>
    </location>
</feature>
<dbReference type="Gene3D" id="3.40.50.300">
    <property type="entry name" value="P-loop containing nucleotide triphosphate hydrolases"/>
    <property type="match status" value="1"/>
</dbReference>
<keyword evidence="3" id="KW-0067">ATP-binding</keyword>
<sequence length="321" mass="36266">MRSRFYSNFPATRFNSCAGNLELSQDEEIDVLIATDCISEGQNLQDAACVVNYDIHWNPVRLIQRFGRVDRLGSQHESIQMVNFWPAIGLETYIKLKTRVEGRMAMVQLAATADDEDWRGGQLQKLHNEIPDPDDKPGLSLSEVSTEDFLADLAAYLETNRAALEAAPPGLFAVIPQSPSHGISRGVVWCLRQKNAAEVEKRRLKRRDGSRFAPPHFLVYVGQDLQIKIAHTQDRKLLGILRELCAGQISAFEELCDEFEKSRDYETLKVWVETAIASCCENEKKVSLGALMQRGGLIPAQSQQAQMDLDEWEIVTWFVVR</sequence>
<dbReference type="PANTHER" id="PTHR45766:SF6">
    <property type="entry name" value="SWI_SNF-RELATED MATRIX-ASSOCIATED ACTIN-DEPENDENT REGULATOR OF CHROMATIN SUBFAMILY A-LIKE PROTEIN 1"/>
    <property type="match status" value="1"/>
</dbReference>
<evidence type="ECO:0000313" key="4">
    <source>
        <dbReference type="Proteomes" id="UP000237684"/>
    </source>
</evidence>
<gene>
    <name evidence="3" type="ORF">B1R32_10795</name>
</gene>
<dbReference type="InterPro" id="IPR027417">
    <property type="entry name" value="P-loop_NTPase"/>
</dbReference>
<dbReference type="GO" id="GO:0016787">
    <property type="term" value="F:hydrolase activity"/>
    <property type="evidence" value="ECO:0007669"/>
    <property type="project" value="UniProtKB-KW"/>
</dbReference>
<dbReference type="SMART" id="SM00490">
    <property type="entry name" value="HELICc"/>
    <property type="match status" value="1"/>
</dbReference>
<evidence type="ECO:0000313" key="3">
    <source>
        <dbReference type="EMBL" id="PQV64070.1"/>
    </source>
</evidence>
<name>A0A2S8STE6_9BACT</name>
<keyword evidence="1" id="KW-0378">Hydrolase</keyword>
<dbReference type="Pfam" id="PF00271">
    <property type="entry name" value="Helicase_C"/>
    <property type="match status" value="1"/>
</dbReference>
<accession>A0A2S8STE6</accession>
<evidence type="ECO:0000256" key="1">
    <source>
        <dbReference type="ARBA" id="ARBA00022801"/>
    </source>
</evidence>
<protein>
    <submittedName>
        <fullName evidence="3">Helicase conserved C-terminal domain-containing protein</fullName>
    </submittedName>
</protein>
<dbReference type="SUPFAM" id="SSF52540">
    <property type="entry name" value="P-loop containing nucleoside triphosphate hydrolases"/>
    <property type="match status" value="1"/>
</dbReference>
<dbReference type="GO" id="GO:0031297">
    <property type="term" value="P:replication fork processing"/>
    <property type="evidence" value="ECO:0007669"/>
    <property type="project" value="TreeGrafter"/>
</dbReference>
<reference evidence="3 4" key="1">
    <citation type="journal article" date="2018" name="Syst. Appl. Microbiol.">
        <title>Abditibacterium utsteinense sp. nov., the first cultivated member of candidate phylum FBP, isolated from ice-free Antarctic soil samples.</title>
        <authorList>
            <person name="Tahon G."/>
            <person name="Tytgat B."/>
            <person name="Lebbe L."/>
            <person name="Carlier A."/>
            <person name="Willems A."/>
        </authorList>
    </citation>
    <scope>NUCLEOTIDE SEQUENCE [LARGE SCALE GENOMIC DNA]</scope>
    <source>
        <strain evidence="3 4">LMG 29911</strain>
    </source>
</reference>
<dbReference type="InParanoid" id="A0A2S8STE6"/>
<dbReference type="CDD" id="cd18793">
    <property type="entry name" value="SF2_C_SNF"/>
    <property type="match status" value="1"/>
</dbReference>
<dbReference type="Proteomes" id="UP000237684">
    <property type="component" value="Unassembled WGS sequence"/>
</dbReference>
<comment type="caution">
    <text evidence="3">The sequence shown here is derived from an EMBL/GenBank/DDBJ whole genome shotgun (WGS) entry which is preliminary data.</text>
</comment>